<reference evidence="6" key="1">
    <citation type="submission" date="2020-11" db="EMBL/GenBank/DDBJ databases">
        <authorList>
            <person name="Tran Van P."/>
        </authorList>
    </citation>
    <scope>NUCLEOTIDE SEQUENCE</scope>
</reference>
<accession>A0A7R9BWX6</accession>
<dbReference type="PANTHER" id="PTHR21431:SF0">
    <property type="entry name" value="PREFOLDIN SUBUNIT 6"/>
    <property type="match status" value="1"/>
</dbReference>
<sequence>MEALQKQLQEKVSAFKSTQKEMSNLVSQRHQLDAQLSENTIVLEELKLLDPGCEVFKMIGPVLVKQDLDESKGNVEKRIDYISRELKRHEDLLQKLEEKRSNLKDSLTEVQGAMMRAQGALGEPAK</sequence>
<evidence type="ECO:0000256" key="5">
    <source>
        <dbReference type="SAM" id="Coils"/>
    </source>
</evidence>
<organism evidence="6">
    <name type="scientific">Notodromas monacha</name>
    <dbReference type="NCBI Taxonomy" id="399045"/>
    <lineage>
        <taxon>Eukaryota</taxon>
        <taxon>Metazoa</taxon>
        <taxon>Ecdysozoa</taxon>
        <taxon>Arthropoda</taxon>
        <taxon>Crustacea</taxon>
        <taxon>Oligostraca</taxon>
        <taxon>Ostracoda</taxon>
        <taxon>Podocopa</taxon>
        <taxon>Podocopida</taxon>
        <taxon>Cypridocopina</taxon>
        <taxon>Cypridoidea</taxon>
        <taxon>Cyprididae</taxon>
        <taxon>Notodromas</taxon>
    </lineage>
</organism>
<dbReference type="Gene3D" id="1.10.287.370">
    <property type="match status" value="1"/>
</dbReference>
<feature type="coiled-coil region" evidence="5">
    <location>
        <begin position="79"/>
        <end position="113"/>
    </location>
</feature>
<dbReference type="EMBL" id="OA885192">
    <property type="protein sequence ID" value="CAD7281762.1"/>
    <property type="molecule type" value="Genomic_DNA"/>
</dbReference>
<evidence type="ECO:0000256" key="3">
    <source>
        <dbReference type="ARBA" id="ARBA00023186"/>
    </source>
</evidence>
<dbReference type="AlphaFoldDB" id="A0A7R9BWX6"/>
<evidence type="ECO:0000313" key="7">
    <source>
        <dbReference type="Proteomes" id="UP000678499"/>
    </source>
</evidence>
<dbReference type="GO" id="GO:0051087">
    <property type="term" value="F:protein-folding chaperone binding"/>
    <property type="evidence" value="ECO:0007669"/>
    <property type="project" value="TreeGrafter"/>
</dbReference>
<name>A0A7R9BWX6_9CRUS</name>
<proteinExistence type="inferred from homology"/>
<keyword evidence="5" id="KW-0175">Coiled coil</keyword>
<dbReference type="PANTHER" id="PTHR21431">
    <property type="entry name" value="PREFOLDIN SUBUNIT 6"/>
    <property type="match status" value="1"/>
</dbReference>
<dbReference type="GO" id="GO:0006457">
    <property type="term" value="P:protein folding"/>
    <property type="evidence" value="ECO:0007669"/>
    <property type="project" value="InterPro"/>
</dbReference>
<dbReference type="GO" id="GO:0005737">
    <property type="term" value="C:cytoplasm"/>
    <property type="evidence" value="ECO:0007669"/>
    <property type="project" value="TreeGrafter"/>
</dbReference>
<dbReference type="InterPro" id="IPR009053">
    <property type="entry name" value="Prefoldin"/>
</dbReference>
<dbReference type="InterPro" id="IPR002777">
    <property type="entry name" value="PFD_beta-like"/>
</dbReference>
<dbReference type="Pfam" id="PF01920">
    <property type="entry name" value="Prefoldin_2"/>
    <property type="match status" value="1"/>
</dbReference>
<dbReference type="EMBL" id="CAJPEX010003155">
    <property type="protein sequence ID" value="CAG0921914.1"/>
    <property type="molecule type" value="Genomic_DNA"/>
</dbReference>
<dbReference type="OrthoDB" id="248120at2759"/>
<comment type="subunit">
    <text evidence="2">Heterohexamer of two PFD-alpha type and four PFD-beta type subunits.</text>
</comment>
<keyword evidence="3" id="KW-0143">Chaperone</keyword>
<evidence type="ECO:0000256" key="2">
    <source>
        <dbReference type="ARBA" id="ARBA00011695"/>
    </source>
</evidence>
<dbReference type="SUPFAM" id="SSF46579">
    <property type="entry name" value="Prefoldin"/>
    <property type="match status" value="1"/>
</dbReference>
<evidence type="ECO:0000313" key="6">
    <source>
        <dbReference type="EMBL" id="CAD7281762.1"/>
    </source>
</evidence>
<evidence type="ECO:0000256" key="1">
    <source>
        <dbReference type="ARBA" id="ARBA00008045"/>
    </source>
</evidence>
<dbReference type="GO" id="GO:0016272">
    <property type="term" value="C:prefoldin complex"/>
    <property type="evidence" value="ECO:0007669"/>
    <property type="project" value="InterPro"/>
</dbReference>
<keyword evidence="7" id="KW-1185">Reference proteome</keyword>
<dbReference type="GO" id="GO:0051082">
    <property type="term" value="F:unfolded protein binding"/>
    <property type="evidence" value="ECO:0007669"/>
    <property type="project" value="InterPro"/>
</dbReference>
<dbReference type="CDD" id="cd23161">
    <property type="entry name" value="Prefoldin_6"/>
    <property type="match status" value="1"/>
</dbReference>
<evidence type="ECO:0000256" key="4">
    <source>
        <dbReference type="ARBA" id="ARBA00072592"/>
    </source>
</evidence>
<dbReference type="Proteomes" id="UP000678499">
    <property type="component" value="Unassembled WGS sequence"/>
</dbReference>
<comment type="similarity">
    <text evidence="1">Belongs to the prefoldin subunit beta family.</text>
</comment>
<protein>
    <recommendedName>
        <fullName evidence="4">Probable prefoldin subunit 6</fullName>
    </recommendedName>
</protein>
<dbReference type="FunFam" id="1.10.287.370:FF:000003">
    <property type="entry name" value="Prefoldin subunit 6"/>
    <property type="match status" value="1"/>
</dbReference>
<dbReference type="GO" id="GO:0051131">
    <property type="term" value="P:chaperone-mediated protein complex assembly"/>
    <property type="evidence" value="ECO:0007669"/>
    <property type="project" value="TreeGrafter"/>
</dbReference>
<gene>
    <name evidence="6" type="ORF">NMOB1V02_LOCUS9398</name>
</gene>